<sequence>MTLHGGMKIHIQEIMNAVLGMQMESVMNPITSKV</sequence>
<dbReference type="AlphaFoldDB" id="A0A6C0LSZ4"/>
<accession>A0A6C0LSZ4</accession>
<dbReference type="EMBL" id="MN740560">
    <property type="protein sequence ID" value="QHU33717.1"/>
    <property type="molecule type" value="Genomic_DNA"/>
</dbReference>
<proteinExistence type="predicted"/>
<reference evidence="1" key="1">
    <citation type="journal article" date="2020" name="Nature">
        <title>Giant virus diversity and host interactions through global metagenomics.</title>
        <authorList>
            <person name="Schulz F."/>
            <person name="Roux S."/>
            <person name="Paez-Espino D."/>
            <person name="Jungbluth S."/>
            <person name="Walsh D.A."/>
            <person name="Denef V.J."/>
            <person name="McMahon K.D."/>
            <person name="Konstantinidis K.T."/>
            <person name="Eloe-Fadrosh E.A."/>
            <person name="Kyrpides N.C."/>
            <person name="Woyke T."/>
        </authorList>
    </citation>
    <scope>NUCLEOTIDE SEQUENCE</scope>
    <source>
        <strain evidence="1">GVMAG-S-1016704-121</strain>
    </source>
</reference>
<protein>
    <submittedName>
        <fullName evidence="1">Uncharacterized protein</fullName>
    </submittedName>
</protein>
<evidence type="ECO:0000313" key="1">
    <source>
        <dbReference type="EMBL" id="QHU33717.1"/>
    </source>
</evidence>
<name>A0A6C0LSZ4_9ZZZZ</name>
<organism evidence="1">
    <name type="scientific">viral metagenome</name>
    <dbReference type="NCBI Taxonomy" id="1070528"/>
    <lineage>
        <taxon>unclassified sequences</taxon>
        <taxon>metagenomes</taxon>
        <taxon>organismal metagenomes</taxon>
    </lineage>
</organism>